<dbReference type="HAMAP" id="MF_00434">
    <property type="entry name" value="Pterin_4_alpha"/>
    <property type="match status" value="1"/>
</dbReference>
<evidence type="ECO:0000256" key="1">
    <source>
        <dbReference type="ARBA" id="ARBA00001554"/>
    </source>
</evidence>
<comment type="caution">
    <text evidence="5">The sequence shown here is derived from an EMBL/GenBank/DDBJ whole genome shotgun (WGS) entry which is preliminary data.</text>
</comment>
<sequence length="114" mass="13016">MTDLTHKTCEVCRIGAPLVTDAEIDEFMPQLRGWELVETEGIKRLQKTFKFSNFEEALSFTDKVGALSEQENHHPAILTEWGKVTVTWWSHKIKGLHVNDFIMASKTDALLKLS</sequence>
<gene>
    <name evidence="5" type="ORF">EKO24_019045</name>
</gene>
<evidence type="ECO:0000256" key="4">
    <source>
        <dbReference type="HAMAP-Rule" id="MF_00434"/>
    </source>
</evidence>
<name>A0ABY3C907_9GAMM</name>
<dbReference type="EC" id="4.2.1.96" evidence="4"/>
<dbReference type="Gene3D" id="3.30.1360.20">
    <property type="entry name" value="Transcriptional coactivator/pterin dehydratase"/>
    <property type="match status" value="1"/>
</dbReference>
<keyword evidence="6" id="KW-1185">Reference proteome</keyword>
<dbReference type="InterPro" id="IPR050376">
    <property type="entry name" value="Pterin-4-alpha-carb_dehyd"/>
</dbReference>
<reference evidence="5 6" key="1">
    <citation type="journal article" date="2019" name="Antonie Van Leeuwenhoek">
        <title>Description of 'Ca. Methylobacter oryzae' KRF1, a novel species from the environmentally important Methylobacter clade 2.</title>
        <authorList>
            <person name="Khatri K."/>
            <person name="Mohite J.A."/>
            <person name="Pandit P.S."/>
            <person name="Bahulikar R."/>
            <person name="Rahalkar M.C."/>
        </authorList>
    </citation>
    <scope>NUCLEOTIDE SEQUENCE [LARGE SCALE GENOMIC DNA]</scope>
    <source>
        <strain evidence="5 6">KRF1</strain>
    </source>
</reference>
<dbReference type="InterPro" id="IPR036428">
    <property type="entry name" value="PCD_sf"/>
</dbReference>
<keyword evidence="3 4" id="KW-0456">Lyase</keyword>
<evidence type="ECO:0000313" key="5">
    <source>
        <dbReference type="EMBL" id="TRW90330.1"/>
    </source>
</evidence>
<dbReference type="Pfam" id="PF01329">
    <property type="entry name" value="Pterin_4a"/>
    <property type="match status" value="1"/>
</dbReference>
<dbReference type="InterPro" id="IPR001533">
    <property type="entry name" value="Pterin_deHydtase"/>
</dbReference>
<dbReference type="Proteomes" id="UP000733744">
    <property type="component" value="Unassembled WGS sequence"/>
</dbReference>
<comment type="catalytic activity">
    <reaction evidence="1 4">
        <text>(4aS,6R)-4a-hydroxy-L-erythro-5,6,7,8-tetrahydrobiopterin = (6R)-L-erythro-6,7-dihydrobiopterin + H2O</text>
        <dbReference type="Rhea" id="RHEA:11920"/>
        <dbReference type="ChEBI" id="CHEBI:15377"/>
        <dbReference type="ChEBI" id="CHEBI:15642"/>
        <dbReference type="ChEBI" id="CHEBI:43120"/>
        <dbReference type="EC" id="4.2.1.96"/>
    </reaction>
</comment>
<dbReference type="CDD" id="cd00913">
    <property type="entry name" value="PCD_DCoH_subfamily_a"/>
    <property type="match status" value="1"/>
</dbReference>
<protein>
    <recommendedName>
        <fullName evidence="4">Putative pterin-4-alpha-carbinolamine dehydratase</fullName>
        <shortName evidence="4">PHS</shortName>
        <ecNumber evidence="4">4.2.1.96</ecNumber>
    </recommendedName>
    <alternativeName>
        <fullName evidence="4">4-alpha-hydroxy-tetrahydropterin dehydratase</fullName>
    </alternativeName>
    <alternativeName>
        <fullName evidence="4">Pterin carbinolamine dehydratase</fullName>
        <shortName evidence="4">PCD</shortName>
    </alternativeName>
</protein>
<comment type="similarity">
    <text evidence="2 4">Belongs to the pterin-4-alpha-carbinolamine dehydratase family.</text>
</comment>
<dbReference type="PANTHER" id="PTHR42805:SF1">
    <property type="entry name" value="PTERIN-4-ALPHA-CARBINOLAMINE DEHYDRATASE-RELATED"/>
    <property type="match status" value="1"/>
</dbReference>
<organism evidence="5 6">
    <name type="scientific">Candidatus Methylobacter oryzae</name>
    <dbReference type="NCBI Taxonomy" id="2497749"/>
    <lineage>
        <taxon>Bacteria</taxon>
        <taxon>Pseudomonadati</taxon>
        <taxon>Pseudomonadota</taxon>
        <taxon>Gammaproteobacteria</taxon>
        <taxon>Methylococcales</taxon>
        <taxon>Methylococcaceae</taxon>
        <taxon>Methylobacter</taxon>
    </lineage>
</organism>
<dbReference type="EMBL" id="RYFG02000118">
    <property type="protein sequence ID" value="TRW90330.1"/>
    <property type="molecule type" value="Genomic_DNA"/>
</dbReference>
<proteinExistence type="inferred from homology"/>
<dbReference type="RefSeq" id="WP_127028450.1">
    <property type="nucleotide sequence ID" value="NZ_RYFG02000118.1"/>
</dbReference>
<accession>A0ABY3C907</accession>
<evidence type="ECO:0000256" key="3">
    <source>
        <dbReference type="ARBA" id="ARBA00023239"/>
    </source>
</evidence>
<dbReference type="NCBIfam" id="NF002016">
    <property type="entry name" value="PRK00823.1-1"/>
    <property type="match status" value="1"/>
</dbReference>
<dbReference type="PANTHER" id="PTHR42805">
    <property type="entry name" value="PTERIN-4-ALPHA-CARBINOLAMINE DEHYDRATASE-RELATED"/>
    <property type="match status" value="1"/>
</dbReference>
<evidence type="ECO:0000256" key="2">
    <source>
        <dbReference type="ARBA" id="ARBA00006472"/>
    </source>
</evidence>
<dbReference type="GO" id="GO:0008124">
    <property type="term" value="F:4-alpha-hydroxytetrahydrobiopterin dehydratase activity"/>
    <property type="evidence" value="ECO:0007669"/>
    <property type="project" value="UniProtKB-EC"/>
</dbReference>
<evidence type="ECO:0000313" key="6">
    <source>
        <dbReference type="Proteomes" id="UP000733744"/>
    </source>
</evidence>
<dbReference type="SUPFAM" id="SSF55248">
    <property type="entry name" value="PCD-like"/>
    <property type="match status" value="1"/>
</dbReference>